<sequence length="254" mass="28897">MLQGRESLIRVVGKQQRSVSLQDAPPAQILACQVGRKTRSRCLPDTLQRLHHWTCAWISFYPVRSSLIESPLQAICDGGARQLVVEALWEVNWENEDLHTITGLSVIHMLLAENQGGQNWSKPRVREIACPSNRHSHNWWHLELCHLEGGPAENVLRIFDTRIWGDHERAERDTFAVSLNALEFLLCLQVNRFGDHITKLFVDKIASATKVLSLHYWDHNLVLVIGASNEQMRVFGHLWATASSNLMVTLVCTN</sequence>
<organism evidence="4">
    <name type="scientific">Selaginella moellendorffii</name>
    <name type="common">Spikemoss</name>
    <dbReference type="NCBI Taxonomy" id="88036"/>
    <lineage>
        <taxon>Eukaryota</taxon>
        <taxon>Viridiplantae</taxon>
        <taxon>Streptophyta</taxon>
        <taxon>Embryophyta</taxon>
        <taxon>Tracheophyta</taxon>
        <taxon>Lycopodiopsida</taxon>
        <taxon>Selaginellales</taxon>
        <taxon>Selaginellaceae</taxon>
        <taxon>Selaginella</taxon>
    </lineage>
</organism>
<keyword evidence="4" id="KW-1185">Reference proteome</keyword>
<dbReference type="Proteomes" id="UP000001514">
    <property type="component" value="Unassembled WGS sequence"/>
</dbReference>
<dbReference type="InterPro" id="IPR033891">
    <property type="entry name" value="TTC38"/>
</dbReference>
<evidence type="ECO:0000256" key="1">
    <source>
        <dbReference type="ARBA" id="ARBA00022737"/>
    </source>
</evidence>
<gene>
    <name evidence="3" type="ORF">SELMODRAFT_426725</name>
</gene>
<evidence type="ECO:0000256" key="2">
    <source>
        <dbReference type="ARBA" id="ARBA00022803"/>
    </source>
</evidence>
<dbReference type="PANTHER" id="PTHR16263:SF4">
    <property type="entry name" value="TETRATRICOPEPTIDE REPEAT PROTEIN 38"/>
    <property type="match status" value="1"/>
</dbReference>
<evidence type="ECO:0000313" key="3">
    <source>
        <dbReference type="EMBL" id="EFJ11050.1"/>
    </source>
</evidence>
<dbReference type="KEGG" id="smo:SELMODRAFT_426725"/>
<dbReference type="PANTHER" id="PTHR16263">
    <property type="entry name" value="TETRATRICOPEPTIDE REPEAT PROTEIN 38"/>
    <property type="match status" value="1"/>
</dbReference>
<accession>D8SXA3</accession>
<reference evidence="3 4" key="1">
    <citation type="journal article" date="2011" name="Science">
        <title>The Selaginella genome identifies genetic changes associated with the evolution of vascular plants.</title>
        <authorList>
            <person name="Banks J.A."/>
            <person name="Nishiyama T."/>
            <person name="Hasebe M."/>
            <person name="Bowman J.L."/>
            <person name="Gribskov M."/>
            <person name="dePamphilis C."/>
            <person name="Albert V.A."/>
            <person name="Aono N."/>
            <person name="Aoyama T."/>
            <person name="Ambrose B.A."/>
            <person name="Ashton N.W."/>
            <person name="Axtell M.J."/>
            <person name="Barker E."/>
            <person name="Barker M.S."/>
            <person name="Bennetzen J.L."/>
            <person name="Bonawitz N.D."/>
            <person name="Chapple C."/>
            <person name="Cheng C."/>
            <person name="Correa L.G."/>
            <person name="Dacre M."/>
            <person name="DeBarry J."/>
            <person name="Dreyer I."/>
            <person name="Elias M."/>
            <person name="Engstrom E.M."/>
            <person name="Estelle M."/>
            <person name="Feng L."/>
            <person name="Finet C."/>
            <person name="Floyd S.K."/>
            <person name="Frommer W.B."/>
            <person name="Fujita T."/>
            <person name="Gramzow L."/>
            <person name="Gutensohn M."/>
            <person name="Harholt J."/>
            <person name="Hattori M."/>
            <person name="Heyl A."/>
            <person name="Hirai T."/>
            <person name="Hiwatashi Y."/>
            <person name="Ishikawa M."/>
            <person name="Iwata M."/>
            <person name="Karol K.G."/>
            <person name="Koehler B."/>
            <person name="Kolukisaoglu U."/>
            <person name="Kubo M."/>
            <person name="Kurata T."/>
            <person name="Lalonde S."/>
            <person name="Li K."/>
            <person name="Li Y."/>
            <person name="Litt A."/>
            <person name="Lyons E."/>
            <person name="Manning G."/>
            <person name="Maruyama T."/>
            <person name="Michael T.P."/>
            <person name="Mikami K."/>
            <person name="Miyazaki S."/>
            <person name="Morinaga S."/>
            <person name="Murata T."/>
            <person name="Mueller-Roeber B."/>
            <person name="Nelson D.R."/>
            <person name="Obara M."/>
            <person name="Oguri Y."/>
            <person name="Olmstead R.G."/>
            <person name="Onodera N."/>
            <person name="Petersen B.L."/>
            <person name="Pils B."/>
            <person name="Prigge M."/>
            <person name="Rensing S.A."/>
            <person name="Riano-Pachon D.M."/>
            <person name="Roberts A.W."/>
            <person name="Sato Y."/>
            <person name="Scheller H.V."/>
            <person name="Schulz B."/>
            <person name="Schulz C."/>
            <person name="Shakirov E.V."/>
            <person name="Shibagaki N."/>
            <person name="Shinohara N."/>
            <person name="Shippen D.E."/>
            <person name="Soerensen I."/>
            <person name="Sotooka R."/>
            <person name="Sugimoto N."/>
            <person name="Sugita M."/>
            <person name="Sumikawa N."/>
            <person name="Tanurdzic M."/>
            <person name="Theissen G."/>
            <person name="Ulvskov P."/>
            <person name="Wakazuki S."/>
            <person name="Weng J.K."/>
            <person name="Willats W.W."/>
            <person name="Wipf D."/>
            <person name="Wolf P.G."/>
            <person name="Yang L."/>
            <person name="Zimmer A.D."/>
            <person name="Zhu Q."/>
            <person name="Mitros T."/>
            <person name="Hellsten U."/>
            <person name="Loque D."/>
            <person name="Otillar R."/>
            <person name="Salamov A."/>
            <person name="Schmutz J."/>
            <person name="Shapiro H."/>
            <person name="Lindquist E."/>
            <person name="Lucas S."/>
            <person name="Rokhsar D."/>
            <person name="Grigoriev I.V."/>
        </authorList>
    </citation>
    <scope>NUCLEOTIDE SEQUENCE [LARGE SCALE GENOMIC DNA]</scope>
</reference>
<dbReference type="AlphaFoldDB" id="D8SXA3"/>
<proteinExistence type="predicted"/>
<dbReference type="EMBL" id="GL377650">
    <property type="protein sequence ID" value="EFJ11050.1"/>
    <property type="molecule type" value="Genomic_DNA"/>
</dbReference>
<protein>
    <submittedName>
        <fullName evidence="3">Uncharacterized protein</fullName>
    </submittedName>
</protein>
<dbReference type="HOGENOM" id="CLU_095875_0_0_1"/>
<name>D8SXA3_SELML</name>
<keyword evidence="2" id="KW-0802">TPR repeat</keyword>
<dbReference type="Gramene" id="EFJ11050">
    <property type="protein sequence ID" value="EFJ11050"/>
    <property type="gene ID" value="SELMODRAFT_426725"/>
</dbReference>
<evidence type="ECO:0000313" key="4">
    <source>
        <dbReference type="Proteomes" id="UP000001514"/>
    </source>
</evidence>
<dbReference type="InParanoid" id="D8SXA3"/>
<keyword evidence="1" id="KW-0677">Repeat</keyword>